<dbReference type="PANTHER" id="PTHR30634:SF13">
    <property type="entry name" value="PROTEIN YEHF"/>
    <property type="match status" value="1"/>
</dbReference>
<proteinExistence type="predicted"/>
<dbReference type="Proteomes" id="UP000242642">
    <property type="component" value="Unassembled WGS sequence"/>
</dbReference>
<dbReference type="SMART" id="SM00773">
    <property type="entry name" value="WGR"/>
    <property type="match status" value="1"/>
</dbReference>
<dbReference type="OrthoDB" id="8859114at2"/>
<dbReference type="SUPFAM" id="SSF142921">
    <property type="entry name" value="WGR domain-like"/>
    <property type="match status" value="1"/>
</dbReference>
<feature type="domain" description="WGR" evidence="1">
    <location>
        <begin position="1"/>
        <end position="77"/>
    </location>
</feature>
<sequence>MWYFEFKNEKSKKFWQVQHSGLELWVTWGKIGTKGQSQIKNFDDEHKASLAKDKLIADKLKKGYVESVTVVETKNESIATHELKESQSMATKTNQLVNESKIELPNASIQVTSSEPVPPNPTPLTEIDNKPLSSPPWLLGTNLINIPKALIDKSFAHRNRPWKNKNLDIQASWEGYRR</sequence>
<evidence type="ECO:0000313" key="2">
    <source>
        <dbReference type="EMBL" id="SET16211.1"/>
    </source>
</evidence>
<keyword evidence="2" id="KW-0238">DNA-binding</keyword>
<dbReference type="RefSeq" id="WP_093319315.1">
    <property type="nucleotide sequence ID" value="NZ_FOHV01000010.1"/>
</dbReference>
<dbReference type="Pfam" id="PF05406">
    <property type="entry name" value="WGR"/>
    <property type="match status" value="1"/>
</dbReference>
<dbReference type="EMBL" id="FOHV01000010">
    <property type="protein sequence ID" value="SET16211.1"/>
    <property type="molecule type" value="Genomic_DNA"/>
</dbReference>
<dbReference type="InterPro" id="IPR050458">
    <property type="entry name" value="LolB"/>
</dbReference>
<dbReference type="GO" id="GO:0003677">
    <property type="term" value="F:DNA binding"/>
    <property type="evidence" value="ECO:0007669"/>
    <property type="project" value="UniProtKB-KW"/>
</dbReference>
<dbReference type="CDD" id="cd07996">
    <property type="entry name" value="WGR_MMR_like"/>
    <property type="match status" value="1"/>
</dbReference>
<name>A0A1I0C9W1_9GAMM</name>
<dbReference type="Gene3D" id="2.20.140.10">
    <property type="entry name" value="WGR domain"/>
    <property type="match status" value="1"/>
</dbReference>
<reference evidence="3" key="1">
    <citation type="submission" date="2016-10" db="EMBL/GenBank/DDBJ databases">
        <authorList>
            <person name="Varghese N."/>
            <person name="Submissions S."/>
        </authorList>
    </citation>
    <scope>NUCLEOTIDE SEQUENCE [LARGE SCALE GENOMIC DNA]</scope>
    <source>
        <strain evidence="3">DSM 18579</strain>
    </source>
</reference>
<dbReference type="PROSITE" id="PS51977">
    <property type="entry name" value="WGR"/>
    <property type="match status" value="1"/>
</dbReference>
<protein>
    <submittedName>
        <fullName evidence="2">WGR domain-containing protein, predicted DNA-binding domain in MolR</fullName>
    </submittedName>
</protein>
<dbReference type="STRING" id="1123402.SAMN02583745_01537"/>
<dbReference type="AlphaFoldDB" id="A0A1I0C9W1"/>
<gene>
    <name evidence="2" type="ORF">SAMN02583745_01537</name>
</gene>
<organism evidence="2 3">
    <name type="scientific">Thorsellia anophelis DSM 18579</name>
    <dbReference type="NCBI Taxonomy" id="1123402"/>
    <lineage>
        <taxon>Bacteria</taxon>
        <taxon>Pseudomonadati</taxon>
        <taxon>Pseudomonadota</taxon>
        <taxon>Gammaproteobacteria</taxon>
        <taxon>Enterobacterales</taxon>
        <taxon>Thorselliaceae</taxon>
        <taxon>Thorsellia</taxon>
    </lineage>
</organism>
<accession>A0A1I0C9W1</accession>
<evidence type="ECO:0000313" key="3">
    <source>
        <dbReference type="Proteomes" id="UP000242642"/>
    </source>
</evidence>
<dbReference type="InterPro" id="IPR036930">
    <property type="entry name" value="WGR_dom_sf"/>
</dbReference>
<evidence type="ECO:0000259" key="1">
    <source>
        <dbReference type="PROSITE" id="PS51977"/>
    </source>
</evidence>
<dbReference type="PANTHER" id="PTHR30634">
    <property type="entry name" value="OUTER MEMBRANE LOLAB LIPOPROTEIN INSERTION APPARATUS"/>
    <property type="match status" value="1"/>
</dbReference>
<dbReference type="InterPro" id="IPR008893">
    <property type="entry name" value="WGR_domain"/>
</dbReference>
<keyword evidence="3" id="KW-1185">Reference proteome</keyword>
<dbReference type="InterPro" id="IPR049809">
    <property type="entry name" value="YehF/YfeS-like_WGR"/>
</dbReference>